<keyword evidence="6" id="KW-0964">Secreted</keyword>
<comment type="similarity">
    <text evidence="3 6">Belongs to the pectinacetylesterase family.</text>
</comment>
<accession>A0ABD1GCR8</accession>
<comment type="function">
    <text evidence="1 6">Hydrolyzes acetyl esters in homogalacturonan regions of pectin. In type I primary cell wall, galacturonic acid residues of pectin can be acetylated at the O-2 and O-3 positions. Decreasing the degree of acetylation of pectin gels in vitro alters their physical properties.</text>
</comment>
<evidence type="ECO:0000256" key="3">
    <source>
        <dbReference type="ARBA" id="ARBA00005784"/>
    </source>
</evidence>
<comment type="subcellular location">
    <subcellularLocation>
        <location evidence="2 6">Secreted</location>
        <location evidence="2 6">Cell wall</location>
    </subcellularLocation>
</comment>
<evidence type="ECO:0000256" key="2">
    <source>
        <dbReference type="ARBA" id="ARBA00004191"/>
    </source>
</evidence>
<dbReference type="AlphaFoldDB" id="A0ABD1GCR8"/>
<evidence type="ECO:0000256" key="1">
    <source>
        <dbReference type="ARBA" id="ARBA00003534"/>
    </source>
</evidence>
<dbReference type="GO" id="GO:0071555">
    <property type="term" value="P:cell wall organization"/>
    <property type="evidence" value="ECO:0007669"/>
    <property type="project" value="UniProtKB-KW"/>
</dbReference>
<dbReference type="EC" id="3.1.1.-" evidence="6"/>
<evidence type="ECO:0000256" key="7">
    <source>
        <dbReference type="SAM" id="Phobius"/>
    </source>
</evidence>
<dbReference type="EMBL" id="JBEAFC010000009">
    <property type="protein sequence ID" value="KAL1541917.1"/>
    <property type="molecule type" value="Genomic_DNA"/>
</dbReference>
<evidence type="ECO:0000313" key="8">
    <source>
        <dbReference type="EMBL" id="KAL1541917.1"/>
    </source>
</evidence>
<organism evidence="8 9">
    <name type="scientific">Salvia divinorum</name>
    <name type="common">Maria pastora</name>
    <name type="synonym">Diviner's sage</name>
    <dbReference type="NCBI Taxonomy" id="28513"/>
    <lineage>
        <taxon>Eukaryota</taxon>
        <taxon>Viridiplantae</taxon>
        <taxon>Streptophyta</taxon>
        <taxon>Embryophyta</taxon>
        <taxon>Tracheophyta</taxon>
        <taxon>Spermatophyta</taxon>
        <taxon>Magnoliopsida</taxon>
        <taxon>eudicotyledons</taxon>
        <taxon>Gunneridae</taxon>
        <taxon>Pentapetalae</taxon>
        <taxon>asterids</taxon>
        <taxon>lamiids</taxon>
        <taxon>Lamiales</taxon>
        <taxon>Lamiaceae</taxon>
        <taxon>Nepetoideae</taxon>
        <taxon>Mentheae</taxon>
        <taxon>Salviinae</taxon>
        <taxon>Salvia</taxon>
        <taxon>Salvia subgen. Calosphace</taxon>
    </lineage>
</organism>
<keyword evidence="7" id="KW-0812">Transmembrane</keyword>
<evidence type="ECO:0000313" key="9">
    <source>
        <dbReference type="Proteomes" id="UP001567538"/>
    </source>
</evidence>
<evidence type="ECO:0000256" key="4">
    <source>
        <dbReference type="ARBA" id="ARBA00022512"/>
    </source>
</evidence>
<dbReference type="Proteomes" id="UP001567538">
    <property type="component" value="Unassembled WGS sequence"/>
</dbReference>
<comment type="caution">
    <text evidence="8">The sequence shown here is derived from an EMBL/GenBank/DDBJ whole genome shotgun (WGS) entry which is preliminary data.</text>
</comment>
<dbReference type="InterPro" id="IPR004963">
    <property type="entry name" value="PAE/NOTUM"/>
</dbReference>
<keyword evidence="7" id="KW-0472">Membrane</keyword>
<keyword evidence="9" id="KW-1185">Reference proteome</keyword>
<protein>
    <recommendedName>
        <fullName evidence="6">Pectin acetylesterase</fullName>
        <ecNumber evidence="6">3.1.1.-</ecNumber>
    </recommendedName>
</protein>
<reference evidence="8 9" key="1">
    <citation type="submission" date="2024-06" db="EMBL/GenBank/DDBJ databases">
        <title>A chromosome level genome sequence of Diviner's sage (Salvia divinorum).</title>
        <authorList>
            <person name="Ford S.A."/>
            <person name="Ro D.-K."/>
            <person name="Ness R.W."/>
            <person name="Phillips M.A."/>
        </authorList>
    </citation>
    <scope>NUCLEOTIDE SEQUENCE [LARGE SCALE GENOMIC DNA]</scope>
    <source>
        <strain evidence="8">SAF-2024a</strain>
        <tissue evidence="8">Leaf</tissue>
    </source>
</reference>
<keyword evidence="6 8" id="KW-0378">Hydrolase</keyword>
<gene>
    <name evidence="8" type="ORF">AAHA92_26075</name>
</gene>
<dbReference type="GO" id="GO:0016787">
    <property type="term" value="F:hydrolase activity"/>
    <property type="evidence" value="ECO:0007669"/>
    <property type="project" value="UniProtKB-KW"/>
</dbReference>
<keyword evidence="4 6" id="KW-0134">Cell wall</keyword>
<dbReference type="PANTHER" id="PTHR21562">
    <property type="entry name" value="NOTUM-RELATED"/>
    <property type="match status" value="1"/>
</dbReference>
<keyword evidence="5 6" id="KW-0961">Cell wall biogenesis/degradation</keyword>
<proteinExistence type="inferred from homology"/>
<feature type="transmembrane region" description="Helical" evidence="7">
    <location>
        <begin position="7"/>
        <end position="27"/>
    </location>
</feature>
<dbReference type="Pfam" id="PF03283">
    <property type="entry name" value="PAE"/>
    <property type="match status" value="1"/>
</dbReference>
<keyword evidence="7" id="KW-1133">Transmembrane helix</keyword>
<evidence type="ECO:0000256" key="6">
    <source>
        <dbReference type="RuleBase" id="RU363114"/>
    </source>
</evidence>
<sequence>MGSHNQVTFFTWFKLILYVIVFIVSQVDGQNADQEQNITFISDAITKGAVCLDGTPGGYFFSKGFGDGINSWMIFLPGGAWCSSKEECLFRSHRSKLGSNKNHPTKPLHSATFQSQNKTINPDFYNWNIVEIRYCDGASFMADVEAVNPRPENLHLCN</sequence>
<evidence type="ECO:0000256" key="5">
    <source>
        <dbReference type="ARBA" id="ARBA00023316"/>
    </source>
</evidence>
<dbReference type="PANTHER" id="PTHR21562:SF65">
    <property type="entry name" value="PECTIN ACETYLESTERASE"/>
    <property type="match status" value="1"/>
</dbReference>
<name>A0ABD1GCR8_SALDI</name>